<dbReference type="EMBL" id="JAKKPZ010000020">
    <property type="protein sequence ID" value="KAI1712003.1"/>
    <property type="molecule type" value="Genomic_DNA"/>
</dbReference>
<keyword evidence="1" id="KW-0812">Transmembrane</keyword>
<keyword evidence="3" id="KW-1185">Reference proteome</keyword>
<reference evidence="2" key="1">
    <citation type="submission" date="2022-01" db="EMBL/GenBank/DDBJ databases">
        <title>Genome Sequence Resource for Two Populations of Ditylenchus destructor, the Migratory Endoparasitic Phytonematode.</title>
        <authorList>
            <person name="Zhang H."/>
            <person name="Lin R."/>
            <person name="Xie B."/>
        </authorList>
    </citation>
    <scope>NUCLEOTIDE SEQUENCE</scope>
    <source>
        <strain evidence="2">BazhouSP</strain>
    </source>
</reference>
<feature type="transmembrane region" description="Helical" evidence="1">
    <location>
        <begin position="13"/>
        <end position="38"/>
    </location>
</feature>
<comment type="caution">
    <text evidence="2">The sequence shown here is derived from an EMBL/GenBank/DDBJ whole genome shotgun (WGS) entry which is preliminary data.</text>
</comment>
<evidence type="ECO:0000256" key="1">
    <source>
        <dbReference type="SAM" id="Phobius"/>
    </source>
</evidence>
<gene>
    <name evidence="2" type="ORF">DdX_09966</name>
</gene>
<dbReference type="Proteomes" id="UP001201812">
    <property type="component" value="Unassembled WGS sequence"/>
</dbReference>
<dbReference type="AlphaFoldDB" id="A0AAD4N1S1"/>
<keyword evidence="1" id="KW-0472">Membrane</keyword>
<protein>
    <submittedName>
        <fullName evidence="2">Uncharacterized protein</fullName>
    </submittedName>
</protein>
<evidence type="ECO:0000313" key="3">
    <source>
        <dbReference type="Proteomes" id="UP001201812"/>
    </source>
</evidence>
<organism evidence="2 3">
    <name type="scientific">Ditylenchus destructor</name>
    <dbReference type="NCBI Taxonomy" id="166010"/>
    <lineage>
        <taxon>Eukaryota</taxon>
        <taxon>Metazoa</taxon>
        <taxon>Ecdysozoa</taxon>
        <taxon>Nematoda</taxon>
        <taxon>Chromadorea</taxon>
        <taxon>Rhabditida</taxon>
        <taxon>Tylenchina</taxon>
        <taxon>Tylenchomorpha</taxon>
        <taxon>Sphaerularioidea</taxon>
        <taxon>Anguinidae</taxon>
        <taxon>Anguininae</taxon>
        <taxon>Ditylenchus</taxon>
    </lineage>
</organism>
<name>A0AAD4N1S1_9BILA</name>
<evidence type="ECO:0000313" key="2">
    <source>
        <dbReference type="EMBL" id="KAI1712003.1"/>
    </source>
</evidence>
<sequence length="71" mass="7967">MAEQRCFSPSYRLYFLLSVGAFYLLILLFTIFGVCVYLNGNRAAKSLPGKTGKKVVNNEAKATEKDKMVQN</sequence>
<proteinExistence type="predicted"/>
<keyword evidence="1" id="KW-1133">Transmembrane helix</keyword>
<accession>A0AAD4N1S1</accession>